<reference evidence="1" key="1">
    <citation type="submission" date="2021-01" db="EMBL/GenBank/DDBJ databases">
        <authorList>
            <consortium name="Genoscope - CEA"/>
            <person name="William W."/>
        </authorList>
    </citation>
    <scope>NUCLEOTIDE SEQUENCE</scope>
</reference>
<keyword evidence="2" id="KW-1185">Reference proteome</keyword>
<proteinExistence type="predicted"/>
<protein>
    <submittedName>
        <fullName evidence="1">Uncharacterized protein</fullName>
    </submittedName>
</protein>
<accession>A0A8S1RUW2</accession>
<organism evidence="1 2">
    <name type="scientific">Paramecium sonneborni</name>
    <dbReference type="NCBI Taxonomy" id="65129"/>
    <lineage>
        <taxon>Eukaryota</taxon>
        <taxon>Sar</taxon>
        <taxon>Alveolata</taxon>
        <taxon>Ciliophora</taxon>
        <taxon>Intramacronucleata</taxon>
        <taxon>Oligohymenophorea</taxon>
        <taxon>Peniculida</taxon>
        <taxon>Parameciidae</taxon>
        <taxon>Paramecium</taxon>
    </lineage>
</organism>
<gene>
    <name evidence="1" type="ORF">PSON_ATCC_30995.1.T3130007</name>
</gene>
<dbReference type="Proteomes" id="UP000692954">
    <property type="component" value="Unassembled WGS sequence"/>
</dbReference>
<dbReference type="AlphaFoldDB" id="A0A8S1RUW2"/>
<comment type="caution">
    <text evidence="1">The sequence shown here is derived from an EMBL/GenBank/DDBJ whole genome shotgun (WGS) entry which is preliminary data.</text>
</comment>
<evidence type="ECO:0000313" key="1">
    <source>
        <dbReference type="EMBL" id="CAD8130669.1"/>
    </source>
</evidence>
<evidence type="ECO:0000313" key="2">
    <source>
        <dbReference type="Proteomes" id="UP000692954"/>
    </source>
</evidence>
<sequence>MLMKISIFIQPLDNSAWFTFLPFAVGQLWKLSNMNLTQSEQRQNQRKRSIKYQAAQTYQEFSEKLDGGFVQILEPRKNLVNNETLENSLTYQGLLLNLMSKISTQLIMEHKIYDELLSIYLKLDANKLANILKVQNLIVIQYFNIKEHLYYQIHWYMLNNSNVPNITPAIEILGSVCKNVRQIFDWLWVDQQLATESLMLLFKFQKKFDIVIEEEKNEANKQQPSEEEFANKLLMVESQKQPGQPQQYIVEYWQLNKKRVKAKIHVLTLKDEFSENYILEFQLEKSIELKQIRIGFQAYTPEIY</sequence>
<name>A0A8S1RUW2_9CILI</name>
<dbReference type="EMBL" id="CAJJDN010000313">
    <property type="protein sequence ID" value="CAD8130669.1"/>
    <property type="molecule type" value="Genomic_DNA"/>
</dbReference>